<proteinExistence type="predicted"/>
<evidence type="ECO:0000313" key="2">
    <source>
        <dbReference type="EMBL" id="AWO96348.1"/>
    </source>
</evidence>
<gene>
    <name evidence="2" type="ORF">SMAX5B_012110</name>
</gene>
<evidence type="ECO:0000313" key="3">
    <source>
        <dbReference type="Proteomes" id="UP000246464"/>
    </source>
</evidence>
<dbReference type="EMBL" id="CP026243">
    <property type="protein sequence ID" value="AWO96348.1"/>
    <property type="molecule type" value="Genomic_DNA"/>
</dbReference>
<feature type="signal peptide" evidence="1">
    <location>
        <begin position="1"/>
        <end position="24"/>
    </location>
</feature>
<reference evidence="2 3" key="1">
    <citation type="submission" date="2017-12" db="EMBL/GenBank/DDBJ databases">
        <title>Integrating genomic resources of turbot (Scophthalmus maximus) in depth evaluation of genetic and physical mapping variation across individuals.</title>
        <authorList>
            <person name="Martinez P."/>
        </authorList>
    </citation>
    <scope>NUCLEOTIDE SEQUENCE [LARGE SCALE GENOMIC DNA]</scope>
</reference>
<sequence>MRRTVIGRFLGVLVLLSLLCGAVGVTKQNQKARKRNVTDYVTCQGSNLLHRLLLLGVDLQSRFNGVELTATTGKTAALSPTGLQTS</sequence>
<feature type="chain" id="PRO_5015865058" evidence="1">
    <location>
        <begin position="25"/>
        <end position="86"/>
    </location>
</feature>
<evidence type="ECO:0000256" key="1">
    <source>
        <dbReference type="SAM" id="SignalP"/>
    </source>
</evidence>
<name>A0A2U9AXJ7_SCOMX</name>
<organism evidence="2 3">
    <name type="scientific">Scophthalmus maximus</name>
    <name type="common">Turbot</name>
    <name type="synonym">Psetta maxima</name>
    <dbReference type="NCBI Taxonomy" id="52904"/>
    <lineage>
        <taxon>Eukaryota</taxon>
        <taxon>Metazoa</taxon>
        <taxon>Chordata</taxon>
        <taxon>Craniata</taxon>
        <taxon>Vertebrata</taxon>
        <taxon>Euteleostomi</taxon>
        <taxon>Actinopterygii</taxon>
        <taxon>Neopterygii</taxon>
        <taxon>Teleostei</taxon>
        <taxon>Neoteleostei</taxon>
        <taxon>Acanthomorphata</taxon>
        <taxon>Carangaria</taxon>
        <taxon>Pleuronectiformes</taxon>
        <taxon>Pleuronectoidei</taxon>
        <taxon>Scophthalmidae</taxon>
        <taxon>Scophthalmus</taxon>
    </lineage>
</organism>
<dbReference type="Proteomes" id="UP000246464">
    <property type="component" value="Chromosome 1"/>
</dbReference>
<keyword evidence="3" id="KW-1185">Reference proteome</keyword>
<keyword evidence="1" id="KW-0732">Signal</keyword>
<accession>A0A2U9AXJ7</accession>
<dbReference type="AlphaFoldDB" id="A0A2U9AXJ7"/>
<protein>
    <submittedName>
        <fullName evidence="2">Uncharacterized protein</fullName>
    </submittedName>
</protein>